<dbReference type="Gene3D" id="1.25.40.90">
    <property type="match status" value="1"/>
</dbReference>
<sequence length="418" mass="46166">MPLFANATPFDADVEKATHEMNTTEDWSLLLDICEKVQRQPNGARDCLKSIVKRLNHKVPFVSMQALTLLDACVNNCGRPFHLEICSRDFVSECRTLISQKAHPKVAQKLKLLIKSWAEMAEFKDDPALNLIPSFYDSLKKEGVDFSDTDIKKSAPDPSTVRKEEDDIAKAIALSLQEEQQKSLNRGGASGGSSGLYPTYATPVSKAVQKEIRKVRALYDFEAAEDNELTFKAGELICVLDDSDPNWWKGSNHRGEGLFPANFVTADLTVEPEPEIKVEKKSVQFSDQVEVKTLSLPPGEEEIDEAKIDEVLALIQNADPTGETQPDSQHPPLQYKIIHTSVTRVYEYSQEGHPGTVPMTNYSSLPSVGAVPSLAAVNGSHNPIPQQQPQFIGGQGYTQAPPPNMSVYHTLPSQQPLL</sequence>
<dbReference type="PROSITE" id="PS50330">
    <property type="entry name" value="UIM"/>
    <property type="match status" value="1"/>
</dbReference>
<evidence type="ECO:0000256" key="1">
    <source>
        <dbReference type="ARBA" id="ARBA00004177"/>
    </source>
</evidence>
<dbReference type="SUPFAM" id="SSF50044">
    <property type="entry name" value="SH3-domain"/>
    <property type="match status" value="1"/>
</dbReference>
<dbReference type="GO" id="GO:0033565">
    <property type="term" value="C:ESCRT-0 complex"/>
    <property type="evidence" value="ECO:0007669"/>
    <property type="project" value="TreeGrafter"/>
</dbReference>
<dbReference type="AlphaFoldDB" id="A0A2C9L2S4"/>
<dbReference type="GO" id="GO:0043328">
    <property type="term" value="P:protein transport to vacuole involved in ubiquitin-dependent protein catabolic process via the multivesicular body sorting pathway"/>
    <property type="evidence" value="ECO:0007669"/>
    <property type="project" value="TreeGrafter"/>
</dbReference>
<name>A0A2C9L2S4_BIOGL</name>
<feature type="domain" description="VHS" evidence="9">
    <location>
        <begin position="17"/>
        <end position="147"/>
    </location>
</feature>
<dbReference type="InterPro" id="IPR001452">
    <property type="entry name" value="SH3_domain"/>
</dbReference>
<comment type="subcellular location">
    <subcellularLocation>
        <location evidence="1">Endosome</location>
    </subcellularLocation>
</comment>
<evidence type="ECO:0000256" key="2">
    <source>
        <dbReference type="ARBA" id="ARBA00009666"/>
    </source>
</evidence>
<dbReference type="VEuPathDB" id="VectorBase:BGLAX_033304"/>
<dbReference type="KEGG" id="bgt:106068640"/>
<dbReference type="Pfam" id="PF00790">
    <property type="entry name" value="VHS"/>
    <property type="match status" value="1"/>
</dbReference>
<dbReference type="SMART" id="SM00288">
    <property type="entry name" value="VHS"/>
    <property type="match status" value="1"/>
</dbReference>
<proteinExistence type="inferred from homology"/>
<dbReference type="Gene3D" id="1.20.5.1940">
    <property type="match status" value="1"/>
</dbReference>
<dbReference type="InterPro" id="IPR050670">
    <property type="entry name" value="STAM"/>
</dbReference>
<accession>A0A2C9L2S4</accession>
<evidence type="ECO:0000256" key="5">
    <source>
        <dbReference type="ARBA" id="ARBA00022753"/>
    </source>
</evidence>
<dbReference type="PANTHER" id="PTHR45929">
    <property type="entry name" value="JAK PATHWAY SIGNAL TRANSDUCTION ADAPTOR MOLECULE"/>
    <property type="match status" value="1"/>
</dbReference>
<dbReference type="VEuPathDB" id="VectorBase:BGLB026308"/>
<dbReference type="SUPFAM" id="SSF48464">
    <property type="entry name" value="ENTH/VHS domain"/>
    <property type="match status" value="1"/>
</dbReference>
<dbReference type="PANTHER" id="PTHR45929:SF3">
    <property type="entry name" value="JAK PATHWAY SIGNAL TRANSDUCTION ADAPTOR MOLECULE"/>
    <property type="match status" value="1"/>
</dbReference>
<evidence type="ECO:0000259" key="9">
    <source>
        <dbReference type="PROSITE" id="PS50179"/>
    </source>
</evidence>
<evidence type="ECO:0000313" key="10">
    <source>
        <dbReference type="EnsemblMetazoa" id="BGLB026308-PA"/>
    </source>
</evidence>
<dbReference type="CDD" id="cd03568">
    <property type="entry name" value="VHS_STAM"/>
    <property type="match status" value="1"/>
</dbReference>
<dbReference type="GO" id="GO:0035091">
    <property type="term" value="F:phosphatidylinositol binding"/>
    <property type="evidence" value="ECO:0007669"/>
    <property type="project" value="InterPro"/>
</dbReference>
<feature type="domain" description="SH3" evidence="8">
    <location>
        <begin position="210"/>
        <end position="269"/>
    </location>
</feature>
<keyword evidence="6" id="KW-0653">Protein transport</keyword>
<dbReference type="FunFam" id="1.25.40.90:FF:000009">
    <property type="entry name" value="Putative signal transducing adapter molecule 1"/>
    <property type="match status" value="1"/>
</dbReference>
<dbReference type="InterPro" id="IPR008942">
    <property type="entry name" value="ENTH_VHS"/>
</dbReference>
<dbReference type="GO" id="GO:0043130">
    <property type="term" value="F:ubiquitin binding"/>
    <property type="evidence" value="ECO:0007669"/>
    <property type="project" value="InterPro"/>
</dbReference>
<evidence type="ECO:0000256" key="4">
    <source>
        <dbReference type="ARBA" id="ARBA00022448"/>
    </source>
</evidence>
<dbReference type="STRING" id="6526.A0A2C9L2S4"/>
<dbReference type="PRINTS" id="PR00452">
    <property type="entry name" value="SH3DOMAIN"/>
</dbReference>
<dbReference type="Pfam" id="PF00018">
    <property type="entry name" value="SH3_1"/>
    <property type="match status" value="1"/>
</dbReference>
<dbReference type="PROSITE" id="PS50179">
    <property type="entry name" value="VHS"/>
    <property type="match status" value="1"/>
</dbReference>
<dbReference type="Pfam" id="PF02809">
    <property type="entry name" value="UIM"/>
    <property type="match status" value="1"/>
</dbReference>
<dbReference type="CDD" id="cd11820">
    <property type="entry name" value="SH3_STAM"/>
    <property type="match status" value="1"/>
</dbReference>
<evidence type="ECO:0000313" key="11">
    <source>
        <dbReference type="Proteomes" id="UP000076420"/>
    </source>
</evidence>
<gene>
    <name evidence="10" type="primary">106068640</name>
</gene>
<organism evidence="10 11">
    <name type="scientific">Biomphalaria glabrata</name>
    <name type="common">Bloodfluke planorb</name>
    <name type="synonym">Freshwater snail</name>
    <dbReference type="NCBI Taxonomy" id="6526"/>
    <lineage>
        <taxon>Eukaryota</taxon>
        <taxon>Metazoa</taxon>
        <taxon>Spiralia</taxon>
        <taxon>Lophotrochozoa</taxon>
        <taxon>Mollusca</taxon>
        <taxon>Gastropoda</taxon>
        <taxon>Heterobranchia</taxon>
        <taxon>Euthyneura</taxon>
        <taxon>Panpulmonata</taxon>
        <taxon>Hygrophila</taxon>
        <taxon>Lymnaeoidea</taxon>
        <taxon>Planorbidae</taxon>
        <taxon>Biomphalaria</taxon>
    </lineage>
</organism>
<dbReference type="Proteomes" id="UP000076420">
    <property type="component" value="Unassembled WGS sequence"/>
</dbReference>
<keyword evidence="4" id="KW-0813">Transport</keyword>
<keyword evidence="3 7" id="KW-0728">SH3 domain</keyword>
<dbReference type="OrthoDB" id="10068368at2759"/>
<dbReference type="PROSITE" id="PS50002">
    <property type="entry name" value="SH3"/>
    <property type="match status" value="1"/>
</dbReference>
<evidence type="ECO:0008006" key="12">
    <source>
        <dbReference type="Google" id="ProtNLM"/>
    </source>
</evidence>
<keyword evidence="5" id="KW-0967">Endosome</keyword>
<dbReference type="EnsemblMetazoa" id="BGLB026308-RA">
    <property type="protein sequence ID" value="BGLB026308-PA"/>
    <property type="gene ID" value="BGLB026308"/>
</dbReference>
<evidence type="ECO:0000256" key="3">
    <source>
        <dbReference type="ARBA" id="ARBA00022443"/>
    </source>
</evidence>
<reference evidence="10" key="1">
    <citation type="submission" date="2020-05" db="UniProtKB">
        <authorList>
            <consortium name="EnsemblMetazoa"/>
        </authorList>
    </citation>
    <scope>IDENTIFICATION</scope>
    <source>
        <strain evidence="10">BB02</strain>
    </source>
</reference>
<dbReference type="InterPro" id="IPR003903">
    <property type="entry name" value="UIM_dom"/>
</dbReference>
<evidence type="ECO:0000256" key="7">
    <source>
        <dbReference type="PROSITE-ProRule" id="PRU00192"/>
    </source>
</evidence>
<comment type="similarity">
    <text evidence="2">Belongs to the STAM family.</text>
</comment>
<dbReference type="SMART" id="SM00326">
    <property type="entry name" value="SH3"/>
    <property type="match status" value="1"/>
</dbReference>
<protein>
    <recommendedName>
        <fullName evidence="12">Signal transducing adapter molecule 1</fullName>
    </recommendedName>
</protein>
<dbReference type="Gene3D" id="2.30.30.40">
    <property type="entry name" value="SH3 Domains"/>
    <property type="match status" value="1"/>
</dbReference>
<evidence type="ECO:0000259" key="8">
    <source>
        <dbReference type="PROSITE" id="PS50002"/>
    </source>
</evidence>
<evidence type="ECO:0000256" key="6">
    <source>
        <dbReference type="ARBA" id="ARBA00022927"/>
    </source>
</evidence>
<dbReference type="InterPro" id="IPR002014">
    <property type="entry name" value="VHS_dom"/>
</dbReference>
<dbReference type="InterPro" id="IPR036028">
    <property type="entry name" value="SH3-like_dom_sf"/>
</dbReference>